<evidence type="ECO:0000313" key="2">
    <source>
        <dbReference type="WBParaSite" id="MCU_013558-RA"/>
    </source>
</evidence>
<accession>A0A5K3FZ97</accession>
<dbReference type="AlphaFoldDB" id="A0A5K3FZ97"/>
<evidence type="ECO:0000256" key="1">
    <source>
        <dbReference type="SAM" id="MobiDB-lite"/>
    </source>
</evidence>
<dbReference type="WBParaSite" id="MCU_013558-RA">
    <property type="protein sequence ID" value="MCU_013558-RA"/>
    <property type="gene ID" value="MCU_013558"/>
</dbReference>
<organism evidence="2">
    <name type="scientific">Mesocestoides corti</name>
    <name type="common">Flatworm</name>
    <dbReference type="NCBI Taxonomy" id="53468"/>
    <lineage>
        <taxon>Eukaryota</taxon>
        <taxon>Metazoa</taxon>
        <taxon>Spiralia</taxon>
        <taxon>Lophotrochozoa</taxon>
        <taxon>Platyhelminthes</taxon>
        <taxon>Cestoda</taxon>
        <taxon>Eucestoda</taxon>
        <taxon>Cyclophyllidea</taxon>
        <taxon>Mesocestoididae</taxon>
        <taxon>Mesocestoides</taxon>
    </lineage>
</organism>
<sequence length="125" mass="14278">MREMPEVQARLKRVFGLRLSSRMAPSVDKDKEDMPLPTPIQPSTALTEKTQKIANETPHSGYHGSFASCLKHQNSNQPNFSADTDVICTPIRQLHEAAHHHPPLNQSQDHMNKRCVIKMNHFIFR</sequence>
<protein>
    <submittedName>
        <fullName evidence="2">Uncharacterized protein</fullName>
    </submittedName>
</protein>
<feature type="region of interest" description="Disordered" evidence="1">
    <location>
        <begin position="25"/>
        <end position="46"/>
    </location>
</feature>
<reference evidence="2" key="1">
    <citation type="submission" date="2019-11" db="UniProtKB">
        <authorList>
            <consortium name="WormBaseParasite"/>
        </authorList>
    </citation>
    <scope>IDENTIFICATION</scope>
</reference>
<proteinExistence type="predicted"/>
<name>A0A5K3FZ97_MESCO</name>